<accession>T1C565</accession>
<evidence type="ECO:0000256" key="1">
    <source>
        <dbReference type="ARBA" id="ARBA00004937"/>
    </source>
</evidence>
<dbReference type="Gene3D" id="3.30.360.10">
    <property type="entry name" value="Dihydrodipicolinate Reductase, domain 2"/>
    <property type="match status" value="1"/>
</dbReference>
<dbReference type="SUPFAM" id="SSF55347">
    <property type="entry name" value="Glyceraldehyde-3-phosphate dehydrogenase-like, C-terminal domain"/>
    <property type="match status" value="1"/>
</dbReference>
<evidence type="ECO:0000313" key="8">
    <source>
        <dbReference type="EMBL" id="EQD77132.1"/>
    </source>
</evidence>
<organism evidence="8">
    <name type="scientific">mine drainage metagenome</name>
    <dbReference type="NCBI Taxonomy" id="410659"/>
    <lineage>
        <taxon>unclassified sequences</taxon>
        <taxon>metagenomes</taxon>
        <taxon>ecological metagenomes</taxon>
    </lineage>
</organism>
<dbReference type="NCBIfam" id="TIGR00871">
    <property type="entry name" value="zwf"/>
    <property type="match status" value="1"/>
</dbReference>
<dbReference type="InterPro" id="IPR022675">
    <property type="entry name" value="G6P_DH_C"/>
</dbReference>
<dbReference type="GO" id="GO:0006006">
    <property type="term" value="P:glucose metabolic process"/>
    <property type="evidence" value="ECO:0007669"/>
    <property type="project" value="UniProtKB-KW"/>
</dbReference>
<proteinExistence type="inferred from homology"/>
<dbReference type="SUPFAM" id="SSF51735">
    <property type="entry name" value="NAD(P)-binding Rossmann-fold domains"/>
    <property type="match status" value="1"/>
</dbReference>
<dbReference type="GO" id="GO:0009051">
    <property type="term" value="P:pentose-phosphate shunt, oxidative branch"/>
    <property type="evidence" value="ECO:0007669"/>
    <property type="project" value="TreeGrafter"/>
</dbReference>
<dbReference type="GO" id="GO:0004345">
    <property type="term" value="F:glucose-6-phosphate dehydrogenase activity"/>
    <property type="evidence" value="ECO:0007669"/>
    <property type="project" value="InterPro"/>
</dbReference>
<dbReference type="PIRSF" id="PIRSF000110">
    <property type="entry name" value="G6PD"/>
    <property type="match status" value="1"/>
</dbReference>
<dbReference type="InterPro" id="IPR022674">
    <property type="entry name" value="G6P_DH_NAD-bd"/>
</dbReference>
<dbReference type="InterPro" id="IPR036291">
    <property type="entry name" value="NAD(P)-bd_dom_sf"/>
</dbReference>
<dbReference type="PANTHER" id="PTHR23429:SF0">
    <property type="entry name" value="GLUCOSE-6-PHOSPHATE 1-DEHYDROGENASE"/>
    <property type="match status" value="1"/>
</dbReference>
<keyword evidence="5" id="KW-0119">Carbohydrate metabolism</keyword>
<dbReference type="Gene3D" id="3.40.50.720">
    <property type="entry name" value="NAD(P)-binding Rossmann-like Domain"/>
    <property type="match status" value="1"/>
</dbReference>
<dbReference type="GO" id="GO:0050661">
    <property type="term" value="F:NADP binding"/>
    <property type="evidence" value="ECO:0007669"/>
    <property type="project" value="InterPro"/>
</dbReference>
<dbReference type="Pfam" id="PF02781">
    <property type="entry name" value="G6PD_C"/>
    <property type="match status" value="1"/>
</dbReference>
<dbReference type="InterPro" id="IPR001282">
    <property type="entry name" value="G6P_DH"/>
</dbReference>
<dbReference type="HAMAP" id="MF_00966">
    <property type="entry name" value="G6PD"/>
    <property type="match status" value="1"/>
</dbReference>
<dbReference type="GO" id="GO:0005829">
    <property type="term" value="C:cytosol"/>
    <property type="evidence" value="ECO:0007669"/>
    <property type="project" value="TreeGrafter"/>
</dbReference>
<keyword evidence="3" id="KW-0521">NADP</keyword>
<dbReference type="PANTHER" id="PTHR23429">
    <property type="entry name" value="GLUCOSE-6-PHOSPHATE 1-DEHYDROGENASE G6PD"/>
    <property type="match status" value="1"/>
</dbReference>
<keyword evidence="2" id="KW-0313">Glucose metabolism</keyword>
<name>T1C565_9ZZZZ</name>
<protein>
    <submittedName>
        <fullName evidence="8">Glucose-6-phosphate 1-dehydrogenase</fullName>
    </submittedName>
</protein>
<dbReference type="Pfam" id="PF00479">
    <property type="entry name" value="G6PD_N"/>
    <property type="match status" value="1"/>
</dbReference>
<comment type="caution">
    <text evidence="8">The sequence shown here is derived from an EMBL/GenBank/DDBJ whole genome shotgun (WGS) entry which is preliminary data.</text>
</comment>
<evidence type="ECO:0000256" key="5">
    <source>
        <dbReference type="ARBA" id="ARBA00023277"/>
    </source>
</evidence>
<evidence type="ECO:0000256" key="2">
    <source>
        <dbReference type="ARBA" id="ARBA00022526"/>
    </source>
</evidence>
<evidence type="ECO:0000259" key="6">
    <source>
        <dbReference type="Pfam" id="PF00479"/>
    </source>
</evidence>
<dbReference type="PRINTS" id="PR00079">
    <property type="entry name" value="G6PDHDRGNASE"/>
</dbReference>
<reference evidence="8" key="2">
    <citation type="journal article" date="2014" name="ISME J.">
        <title>Microbial stratification in low pH oxic and suboxic macroscopic growths along an acid mine drainage.</title>
        <authorList>
            <person name="Mendez-Garcia C."/>
            <person name="Mesa V."/>
            <person name="Sprenger R.R."/>
            <person name="Richter M."/>
            <person name="Diez M.S."/>
            <person name="Solano J."/>
            <person name="Bargiela R."/>
            <person name="Golyshina O.V."/>
            <person name="Manteca A."/>
            <person name="Ramos J.L."/>
            <person name="Gallego J.R."/>
            <person name="Llorente I."/>
            <person name="Martins Dos Santos V.A."/>
            <person name="Jensen O.N."/>
            <person name="Pelaez A.I."/>
            <person name="Sanchez J."/>
            <person name="Ferrer M."/>
        </authorList>
    </citation>
    <scope>NUCLEOTIDE SEQUENCE</scope>
</reference>
<sequence length="463" mass="51334">MTGVSDAFVLFGASGDLAAKKIFSALGRLEAAGALPERLLGVAKSGWNLEQLRDRIRESLKAHAPDLGSPVVDALCQKFDYLDGDYRDEATFKALAIKLGKSAAPLFYLAIPPSLFGSVADMLKKNHLTQNARLIVEKPFGRDLASAVELNRTLRSIVPEERLFRIDHYLGKDPVLNLVYFRFANSFLEPVWNNRYVDNIQITMSEKFGVAERASFYDEVGAVRDVVQNHLLHTLSILAMEPPINALAAASREEKTKILKAIPPLQVNRIVRGQYQGYVREKGVRPHSTTETFIALETSIETWRWSGVPVFIRAGKCLAVTATEIMVEFRRPPISITHEPFPPNANYIRFRLGPDRVEIGLGARAKRPGPTMVGQPIELLVMRNQAGEEEPYELLLGDAIHGDQSLFTSQDAVEAAWRVVDPILDMESPIYEYRVGSMGPAETEALVTHHGGWHNPAESGSAP</sequence>
<evidence type="ECO:0000256" key="3">
    <source>
        <dbReference type="ARBA" id="ARBA00022857"/>
    </source>
</evidence>
<feature type="domain" description="Glucose-6-phosphate dehydrogenase NAD-binding" evidence="6">
    <location>
        <begin position="9"/>
        <end position="177"/>
    </location>
</feature>
<feature type="domain" description="Glucose-6-phosphate dehydrogenase C-terminal" evidence="7">
    <location>
        <begin position="180"/>
        <end position="451"/>
    </location>
</feature>
<dbReference type="EMBL" id="AUZY01000868">
    <property type="protein sequence ID" value="EQD77132.1"/>
    <property type="molecule type" value="Genomic_DNA"/>
</dbReference>
<keyword evidence="4" id="KW-0560">Oxidoreductase</keyword>
<evidence type="ECO:0000256" key="4">
    <source>
        <dbReference type="ARBA" id="ARBA00023002"/>
    </source>
</evidence>
<reference evidence="8" key="1">
    <citation type="submission" date="2013-08" db="EMBL/GenBank/DDBJ databases">
        <authorList>
            <person name="Mendez C."/>
            <person name="Richter M."/>
            <person name="Ferrer M."/>
            <person name="Sanchez J."/>
        </authorList>
    </citation>
    <scope>NUCLEOTIDE SEQUENCE</scope>
</reference>
<gene>
    <name evidence="8" type="ORF">B1B_01234</name>
</gene>
<dbReference type="AlphaFoldDB" id="T1C565"/>
<comment type="pathway">
    <text evidence="1">Carbohydrate degradation; pentose phosphate pathway; D-ribulose 5-phosphate from D-glucose 6-phosphate (oxidative stage): step 1/3.</text>
</comment>
<evidence type="ECO:0000259" key="7">
    <source>
        <dbReference type="Pfam" id="PF02781"/>
    </source>
</evidence>